<feature type="region of interest" description="Disordered" evidence="1">
    <location>
        <begin position="126"/>
        <end position="149"/>
    </location>
</feature>
<dbReference type="InterPro" id="IPR036312">
    <property type="entry name" value="Bifun_inhib/LTP/seed_sf"/>
</dbReference>
<name>A0A5J9V2S5_9POAL</name>
<keyword evidence="2" id="KW-0812">Transmembrane</keyword>
<keyword evidence="2" id="KW-0472">Membrane</keyword>
<proteinExistence type="predicted"/>
<dbReference type="Gramene" id="TVU30186">
    <property type="protein sequence ID" value="TVU30186"/>
    <property type="gene ID" value="EJB05_21796"/>
</dbReference>
<evidence type="ECO:0000256" key="1">
    <source>
        <dbReference type="SAM" id="MobiDB-lite"/>
    </source>
</evidence>
<feature type="transmembrane region" description="Helical" evidence="2">
    <location>
        <begin position="14"/>
        <end position="36"/>
    </location>
</feature>
<evidence type="ECO:0000313" key="5">
    <source>
        <dbReference type="Proteomes" id="UP000324897"/>
    </source>
</evidence>
<evidence type="ECO:0000259" key="3">
    <source>
        <dbReference type="Pfam" id="PF14368"/>
    </source>
</evidence>
<dbReference type="InterPro" id="IPR016140">
    <property type="entry name" value="Bifunc_inhib/LTP/seed_store"/>
</dbReference>
<comment type="caution">
    <text evidence="4">The sequence shown here is derived from an EMBL/GenBank/DDBJ whole genome shotgun (WGS) entry which is preliminary data.</text>
</comment>
<dbReference type="Gene3D" id="1.10.110.10">
    <property type="entry name" value="Plant lipid-transfer and hydrophobic proteins"/>
    <property type="match status" value="1"/>
</dbReference>
<feature type="non-terminal residue" evidence="4">
    <location>
        <position position="1"/>
    </location>
</feature>
<dbReference type="Proteomes" id="UP000324897">
    <property type="component" value="Chromosome 1"/>
</dbReference>
<sequence>YIEENLALEISNTIPSMMVTKVFFHVLVFALIFAMFTTHQTLGEQDCTDEKIAVLRTCKKTLDIDDDYVEPTSRCRHLVESSDMACVCRKVTLAEEFSVSVSKLVRLARECGNVVPAGSKCGTWTVPPPLSPQEHVPNSSITRKNHEIE</sequence>
<keyword evidence="5" id="KW-1185">Reference proteome</keyword>
<dbReference type="Pfam" id="PF14368">
    <property type="entry name" value="LTP_2"/>
    <property type="match status" value="1"/>
</dbReference>
<reference evidence="4 5" key="1">
    <citation type="journal article" date="2019" name="Sci. Rep.">
        <title>A high-quality genome of Eragrostis curvula grass provides insights into Poaceae evolution and supports new strategies to enhance forage quality.</title>
        <authorList>
            <person name="Carballo J."/>
            <person name="Santos B.A.C.M."/>
            <person name="Zappacosta D."/>
            <person name="Garbus I."/>
            <person name="Selva J.P."/>
            <person name="Gallo C.A."/>
            <person name="Diaz A."/>
            <person name="Albertini E."/>
            <person name="Caccamo M."/>
            <person name="Echenique V."/>
        </authorList>
    </citation>
    <scope>NUCLEOTIDE SEQUENCE [LARGE SCALE GENOMIC DNA]</scope>
    <source>
        <strain evidence="5">cv. Victoria</strain>
        <tissue evidence="4">Leaf</tissue>
    </source>
</reference>
<dbReference type="EMBL" id="RWGY01000011">
    <property type="protein sequence ID" value="TVU30186.1"/>
    <property type="molecule type" value="Genomic_DNA"/>
</dbReference>
<protein>
    <recommendedName>
        <fullName evidence="3">Bifunctional inhibitor/plant lipid transfer protein/seed storage helical domain-containing protein</fullName>
    </recommendedName>
</protein>
<evidence type="ECO:0000313" key="4">
    <source>
        <dbReference type="EMBL" id="TVU30186.1"/>
    </source>
</evidence>
<keyword evidence="2" id="KW-1133">Transmembrane helix</keyword>
<organism evidence="4 5">
    <name type="scientific">Eragrostis curvula</name>
    <name type="common">weeping love grass</name>
    <dbReference type="NCBI Taxonomy" id="38414"/>
    <lineage>
        <taxon>Eukaryota</taxon>
        <taxon>Viridiplantae</taxon>
        <taxon>Streptophyta</taxon>
        <taxon>Embryophyta</taxon>
        <taxon>Tracheophyta</taxon>
        <taxon>Spermatophyta</taxon>
        <taxon>Magnoliopsida</taxon>
        <taxon>Liliopsida</taxon>
        <taxon>Poales</taxon>
        <taxon>Poaceae</taxon>
        <taxon>PACMAD clade</taxon>
        <taxon>Chloridoideae</taxon>
        <taxon>Eragrostideae</taxon>
        <taxon>Eragrostidinae</taxon>
        <taxon>Eragrostis</taxon>
    </lineage>
</organism>
<dbReference type="OrthoDB" id="635304at2759"/>
<dbReference type="PANTHER" id="PTHR33286:SF44">
    <property type="entry name" value="5A2 PROTEIN"/>
    <property type="match status" value="1"/>
</dbReference>
<feature type="domain" description="Bifunctional inhibitor/plant lipid transfer protein/seed storage helical" evidence="3">
    <location>
        <begin position="28"/>
        <end position="121"/>
    </location>
</feature>
<evidence type="ECO:0000256" key="2">
    <source>
        <dbReference type="SAM" id="Phobius"/>
    </source>
</evidence>
<dbReference type="AlphaFoldDB" id="A0A5J9V2S5"/>
<dbReference type="PANTHER" id="PTHR33286">
    <property type="entry name" value="BIFUNCTIONAL INHIBITOR/LIPID-TRANSFER PROTEIN/SEED STORAGE 2S ALBUMIN SUPERFAMILY PROTEIN"/>
    <property type="match status" value="1"/>
</dbReference>
<gene>
    <name evidence="4" type="ORF">EJB05_21796</name>
</gene>
<accession>A0A5J9V2S5</accession>